<accession>A0A4Q7Z0J6</accession>
<dbReference type="SUPFAM" id="SSF55961">
    <property type="entry name" value="Bet v1-like"/>
    <property type="match status" value="1"/>
</dbReference>
<dbReference type="InterPro" id="IPR010499">
    <property type="entry name" value="AraC_E-bd"/>
</dbReference>
<dbReference type="InterPro" id="IPR013538">
    <property type="entry name" value="ASHA1/2-like_C"/>
</dbReference>
<keyword evidence="4" id="KW-1185">Reference proteome</keyword>
<dbReference type="EMBL" id="SHKW01000001">
    <property type="protein sequence ID" value="RZU42989.1"/>
    <property type="molecule type" value="Genomic_DNA"/>
</dbReference>
<dbReference type="Proteomes" id="UP000292958">
    <property type="component" value="Unassembled WGS sequence"/>
</dbReference>
<evidence type="ECO:0000313" key="3">
    <source>
        <dbReference type="EMBL" id="RZU42989.1"/>
    </source>
</evidence>
<evidence type="ECO:0000313" key="4">
    <source>
        <dbReference type="Proteomes" id="UP000292958"/>
    </source>
</evidence>
<dbReference type="Pfam" id="PF06445">
    <property type="entry name" value="GyrI-like"/>
    <property type="match status" value="1"/>
</dbReference>
<reference evidence="3 4" key="1">
    <citation type="submission" date="2019-02" db="EMBL/GenBank/DDBJ databases">
        <title>Genomic Encyclopedia of Archaeal and Bacterial Type Strains, Phase II (KMG-II): from individual species to whole genera.</title>
        <authorList>
            <person name="Goeker M."/>
        </authorList>
    </citation>
    <scope>NUCLEOTIDE SEQUENCE [LARGE SCALE GENOMIC DNA]</scope>
    <source>
        <strain evidence="3 4">DSM 18101</strain>
    </source>
</reference>
<dbReference type="RefSeq" id="WP_165420187.1">
    <property type="nucleotide sequence ID" value="NZ_SHKW01000001.1"/>
</dbReference>
<dbReference type="Pfam" id="PF08327">
    <property type="entry name" value="AHSA1"/>
    <property type="match status" value="1"/>
</dbReference>
<dbReference type="Gene3D" id="3.30.530.20">
    <property type="match status" value="1"/>
</dbReference>
<sequence length="326" mass="36727">MPVTEQQQTIQTLEILREEEIAAPIDVVFETLLEQMGPYNETPDKVPLPMKLEPWPGGRWYRDLGENNGHWWGNVQAIKAPILLEICGPLFMSYPATSNVQYRLSEEDGITRLKFAHRAIGWMPAEMTEGVNRGWDHILTRLRERALNRNDRRNDRARTTARGESHAASVNGFAPVRMEDGGQMTVVGLKGHFRFGGDPSIAALWSRFVPHLGKVPGQVGSVAYGVCWNFEDGGLDYMAGVEVRSEEDVPLELVEESIPPAAFAVFAHHGHVSEIPKTMSRVYEWLAKNEREVRRDRSLPGLIERYGERFDPGSGSGDIELWVPVK</sequence>
<dbReference type="Gene3D" id="3.20.80.10">
    <property type="entry name" value="Regulatory factor, effector binding domain"/>
    <property type="match status" value="1"/>
</dbReference>
<dbReference type="CDD" id="cd07814">
    <property type="entry name" value="SRPBCC_CalC_Aha1-like"/>
    <property type="match status" value="1"/>
</dbReference>
<dbReference type="AlphaFoldDB" id="A0A4Q7Z0J6"/>
<evidence type="ECO:0000259" key="2">
    <source>
        <dbReference type="SMART" id="SM00871"/>
    </source>
</evidence>
<evidence type="ECO:0000256" key="1">
    <source>
        <dbReference type="ARBA" id="ARBA00006817"/>
    </source>
</evidence>
<dbReference type="SMART" id="SM00871">
    <property type="entry name" value="AraC_E_bind"/>
    <property type="match status" value="1"/>
</dbReference>
<comment type="similarity">
    <text evidence="1">Belongs to the AHA1 family.</text>
</comment>
<organism evidence="3 4">
    <name type="scientific">Edaphobacter modestus</name>
    <dbReference type="NCBI Taxonomy" id="388466"/>
    <lineage>
        <taxon>Bacteria</taxon>
        <taxon>Pseudomonadati</taxon>
        <taxon>Acidobacteriota</taxon>
        <taxon>Terriglobia</taxon>
        <taxon>Terriglobales</taxon>
        <taxon>Acidobacteriaceae</taxon>
        <taxon>Edaphobacter</taxon>
    </lineage>
</organism>
<feature type="domain" description="AraC effector-binding" evidence="2">
    <location>
        <begin position="174"/>
        <end position="326"/>
    </location>
</feature>
<name>A0A4Q7Z0J6_9BACT</name>
<dbReference type="InterPro" id="IPR011256">
    <property type="entry name" value="Reg_factor_effector_dom_sf"/>
</dbReference>
<dbReference type="InterPro" id="IPR029442">
    <property type="entry name" value="GyrI-like"/>
</dbReference>
<dbReference type="SUPFAM" id="SSF55136">
    <property type="entry name" value="Probable bacterial effector-binding domain"/>
    <property type="match status" value="1"/>
</dbReference>
<comment type="caution">
    <text evidence="3">The sequence shown here is derived from an EMBL/GenBank/DDBJ whole genome shotgun (WGS) entry which is preliminary data.</text>
</comment>
<dbReference type="InterPro" id="IPR023393">
    <property type="entry name" value="START-like_dom_sf"/>
</dbReference>
<gene>
    <name evidence="3" type="ORF">BDD14_4590</name>
</gene>
<proteinExistence type="inferred from homology"/>
<protein>
    <submittedName>
        <fullName evidence="3">Putative transcriptional regulator YdeE</fullName>
    </submittedName>
</protein>